<proteinExistence type="predicted"/>
<dbReference type="EMBL" id="BGZK01000030">
    <property type="protein sequence ID" value="GBP08338.1"/>
    <property type="molecule type" value="Genomic_DNA"/>
</dbReference>
<evidence type="ECO:0000313" key="2">
    <source>
        <dbReference type="Proteomes" id="UP000299102"/>
    </source>
</evidence>
<name>A0A4C1T4F7_EUMVA</name>
<comment type="caution">
    <text evidence="1">The sequence shown here is derived from an EMBL/GenBank/DDBJ whole genome shotgun (WGS) entry which is preliminary data.</text>
</comment>
<keyword evidence="2" id="KW-1185">Reference proteome</keyword>
<dbReference type="OrthoDB" id="10017160at2759"/>
<reference evidence="1 2" key="1">
    <citation type="journal article" date="2019" name="Commun. Biol.">
        <title>The bagworm genome reveals a unique fibroin gene that provides high tensile strength.</title>
        <authorList>
            <person name="Kono N."/>
            <person name="Nakamura H."/>
            <person name="Ohtoshi R."/>
            <person name="Tomita M."/>
            <person name="Numata K."/>
            <person name="Arakawa K."/>
        </authorList>
    </citation>
    <scope>NUCLEOTIDE SEQUENCE [LARGE SCALE GENOMIC DNA]</scope>
</reference>
<protein>
    <submittedName>
        <fullName evidence="1">Uncharacterized protein</fullName>
    </submittedName>
</protein>
<sequence length="121" mass="13655">MKRNDDDGDGRWVYSYDPEIKRQSAHWVFPLEELPTEVKRGRSVRKKMVVCFFTNDSQLQSLPVPITLPGTVPGLAHTLDPNPGFTLNFSLGEQWTGFTGHCPAFDSNAATITVSNCEKWR</sequence>
<dbReference type="Proteomes" id="UP000299102">
    <property type="component" value="Unassembled WGS sequence"/>
</dbReference>
<accession>A0A4C1T4F7</accession>
<organism evidence="1 2">
    <name type="scientific">Eumeta variegata</name>
    <name type="common">Bagworm moth</name>
    <name type="synonym">Eumeta japonica</name>
    <dbReference type="NCBI Taxonomy" id="151549"/>
    <lineage>
        <taxon>Eukaryota</taxon>
        <taxon>Metazoa</taxon>
        <taxon>Ecdysozoa</taxon>
        <taxon>Arthropoda</taxon>
        <taxon>Hexapoda</taxon>
        <taxon>Insecta</taxon>
        <taxon>Pterygota</taxon>
        <taxon>Neoptera</taxon>
        <taxon>Endopterygota</taxon>
        <taxon>Lepidoptera</taxon>
        <taxon>Glossata</taxon>
        <taxon>Ditrysia</taxon>
        <taxon>Tineoidea</taxon>
        <taxon>Psychidae</taxon>
        <taxon>Oiketicinae</taxon>
        <taxon>Eumeta</taxon>
    </lineage>
</organism>
<evidence type="ECO:0000313" key="1">
    <source>
        <dbReference type="EMBL" id="GBP08338.1"/>
    </source>
</evidence>
<dbReference type="AlphaFoldDB" id="A0A4C1T4F7"/>
<gene>
    <name evidence="1" type="ORF">EVAR_78808_1</name>
</gene>